<keyword evidence="5" id="KW-1185">Reference proteome</keyword>
<keyword evidence="2 3" id="KW-0808">Transferase</keyword>
<dbReference type="FunFam" id="3.40.50.2000:FF:000019">
    <property type="entry name" value="Glycosyltransferase"/>
    <property type="match status" value="1"/>
</dbReference>
<dbReference type="PANTHER" id="PTHR11926:SF1518">
    <property type="entry name" value="GLYCOSYLTRANSFERASE"/>
    <property type="match status" value="1"/>
</dbReference>
<dbReference type="PROSITE" id="PS00375">
    <property type="entry name" value="UDPGT"/>
    <property type="match status" value="1"/>
</dbReference>
<dbReference type="AlphaFoldDB" id="A0A151QNW9"/>
<protein>
    <submittedName>
        <fullName evidence="4">Indole-3-acetate beta-glucosyltransferase 1</fullName>
        <ecNumber evidence="4">2.4.1.-</ecNumber>
    </submittedName>
</protein>
<dbReference type="Gene3D" id="3.40.50.2000">
    <property type="entry name" value="Glycogen Phosphorylase B"/>
    <property type="match status" value="2"/>
</dbReference>
<evidence type="ECO:0000256" key="2">
    <source>
        <dbReference type="ARBA" id="ARBA00022679"/>
    </source>
</evidence>
<dbReference type="OMA" id="AARMNAW"/>
<keyword evidence="3 4" id="KW-0328">Glycosyltransferase</keyword>
<dbReference type="Proteomes" id="UP000075243">
    <property type="component" value="Unassembled WGS sequence"/>
</dbReference>
<dbReference type="GO" id="GO:0080043">
    <property type="term" value="F:quercetin 3-O-glucosyltransferase activity"/>
    <property type="evidence" value="ECO:0007669"/>
    <property type="project" value="TreeGrafter"/>
</dbReference>
<dbReference type="Pfam" id="PF00201">
    <property type="entry name" value="UDPGT"/>
    <property type="match status" value="1"/>
</dbReference>
<evidence type="ECO:0000313" key="5">
    <source>
        <dbReference type="Proteomes" id="UP000075243"/>
    </source>
</evidence>
<dbReference type="InterPro" id="IPR035595">
    <property type="entry name" value="UDP_glycos_trans_CS"/>
</dbReference>
<dbReference type="EC" id="2.4.1.-" evidence="4"/>
<dbReference type="EMBL" id="KQ485513">
    <property type="protein sequence ID" value="KYP31999.1"/>
    <property type="molecule type" value="Genomic_DNA"/>
</dbReference>
<evidence type="ECO:0000313" key="4">
    <source>
        <dbReference type="EMBL" id="KYP31999.1"/>
    </source>
</evidence>
<dbReference type="PANTHER" id="PTHR11926">
    <property type="entry name" value="GLUCOSYL/GLUCURONOSYL TRANSFERASES"/>
    <property type="match status" value="1"/>
</dbReference>
<reference evidence="4" key="1">
    <citation type="journal article" date="2012" name="Nat. Biotechnol.">
        <title>Draft genome sequence of pigeonpea (Cajanus cajan), an orphan legume crop of resource-poor farmers.</title>
        <authorList>
            <person name="Varshney R.K."/>
            <person name="Chen W."/>
            <person name="Li Y."/>
            <person name="Bharti A.K."/>
            <person name="Saxena R.K."/>
            <person name="Schlueter J.A."/>
            <person name="Donoghue M.T."/>
            <person name="Azam S."/>
            <person name="Fan G."/>
            <person name="Whaley A.M."/>
            <person name="Farmer A.D."/>
            <person name="Sheridan J."/>
            <person name="Iwata A."/>
            <person name="Tuteja R."/>
            <person name="Penmetsa R.V."/>
            <person name="Wu W."/>
            <person name="Upadhyaya H.D."/>
            <person name="Yang S.P."/>
            <person name="Shah T."/>
            <person name="Saxena K.B."/>
            <person name="Michael T."/>
            <person name="McCombie W.R."/>
            <person name="Yang B."/>
            <person name="Zhang G."/>
            <person name="Yang H."/>
            <person name="Wang J."/>
            <person name="Spillane C."/>
            <person name="Cook D.R."/>
            <person name="May G.D."/>
            <person name="Xu X."/>
            <person name="Jackson S.A."/>
        </authorList>
    </citation>
    <scope>NUCLEOTIDE SEQUENCE [LARGE SCALE GENOMIC DNA]</scope>
</reference>
<dbReference type="InterPro" id="IPR002213">
    <property type="entry name" value="UDP_glucos_trans"/>
</dbReference>
<name>A0A151QNW9_CAJCA</name>
<evidence type="ECO:0000256" key="1">
    <source>
        <dbReference type="ARBA" id="ARBA00009995"/>
    </source>
</evidence>
<sequence length="267" mass="29745">MYEKQLLALDEETRPRILVNTFEALEPEALSVVEKLNMIPIGPLIPSAFYGKDPSDNSFGGDVFDLTNGYVEWLEKKKEMSVVYVSFGSYCVLSKAQMEEVARALLDCGRPFLWVVREKEELEVELELGLGGKGKIVTWCSQVEVLSHGAVGCFVTHCGWNSAMESLASGVPMVAFPLWVDQKTNAKLIEDVWKVGVRVDGEVNEEGVVQRERIREGLEVVMGSGERGEELRKNANKWKDLARDAVKQGGSSDNNLRAFLRHVQAPP</sequence>
<accession>A0A151QNW9</accession>
<dbReference type="SUPFAM" id="SSF53756">
    <property type="entry name" value="UDP-Glycosyltransferase/glycogen phosphorylase"/>
    <property type="match status" value="1"/>
</dbReference>
<dbReference type="CDD" id="cd03784">
    <property type="entry name" value="GT1_Gtf-like"/>
    <property type="match status" value="1"/>
</dbReference>
<proteinExistence type="inferred from homology"/>
<comment type="similarity">
    <text evidence="1 3">Belongs to the UDP-glycosyltransferase family.</text>
</comment>
<organism evidence="4 5">
    <name type="scientific">Cajanus cajan</name>
    <name type="common">Pigeon pea</name>
    <name type="synonym">Cajanus indicus</name>
    <dbReference type="NCBI Taxonomy" id="3821"/>
    <lineage>
        <taxon>Eukaryota</taxon>
        <taxon>Viridiplantae</taxon>
        <taxon>Streptophyta</taxon>
        <taxon>Embryophyta</taxon>
        <taxon>Tracheophyta</taxon>
        <taxon>Spermatophyta</taxon>
        <taxon>Magnoliopsida</taxon>
        <taxon>eudicotyledons</taxon>
        <taxon>Gunneridae</taxon>
        <taxon>Pentapetalae</taxon>
        <taxon>rosids</taxon>
        <taxon>fabids</taxon>
        <taxon>Fabales</taxon>
        <taxon>Fabaceae</taxon>
        <taxon>Papilionoideae</taxon>
        <taxon>50 kb inversion clade</taxon>
        <taxon>NPAAA clade</taxon>
        <taxon>indigoferoid/millettioid clade</taxon>
        <taxon>Phaseoleae</taxon>
        <taxon>Cajanus</taxon>
    </lineage>
</organism>
<dbReference type="GO" id="GO:0080044">
    <property type="term" value="F:quercetin 7-O-glucosyltransferase activity"/>
    <property type="evidence" value="ECO:0007669"/>
    <property type="project" value="TreeGrafter"/>
</dbReference>
<evidence type="ECO:0000256" key="3">
    <source>
        <dbReference type="RuleBase" id="RU003718"/>
    </source>
</evidence>
<gene>
    <name evidence="4" type="ORF">KK1_047426</name>
</gene>
<dbReference type="Gramene" id="C.cajan_46912.t">
    <property type="protein sequence ID" value="C.cajan_46912.t.cds1"/>
    <property type="gene ID" value="C.cajan_46912"/>
</dbReference>